<dbReference type="OrthoDB" id="2747524at2759"/>
<accession>A0A371CNU0</accession>
<organism evidence="1 2">
    <name type="scientific">Lentinus brumalis</name>
    <dbReference type="NCBI Taxonomy" id="2498619"/>
    <lineage>
        <taxon>Eukaryota</taxon>
        <taxon>Fungi</taxon>
        <taxon>Dikarya</taxon>
        <taxon>Basidiomycota</taxon>
        <taxon>Agaricomycotina</taxon>
        <taxon>Agaricomycetes</taxon>
        <taxon>Polyporales</taxon>
        <taxon>Polyporaceae</taxon>
        <taxon>Lentinus</taxon>
    </lineage>
</organism>
<proteinExistence type="predicted"/>
<evidence type="ECO:0000313" key="1">
    <source>
        <dbReference type="EMBL" id="RDX41968.1"/>
    </source>
</evidence>
<dbReference type="Proteomes" id="UP000256964">
    <property type="component" value="Unassembled WGS sequence"/>
</dbReference>
<evidence type="ECO:0000313" key="2">
    <source>
        <dbReference type="Proteomes" id="UP000256964"/>
    </source>
</evidence>
<protein>
    <recommendedName>
        <fullName evidence="3">F-box domain-containing protein</fullName>
    </recommendedName>
</protein>
<dbReference type="EMBL" id="KZ857497">
    <property type="protein sequence ID" value="RDX41968.1"/>
    <property type="molecule type" value="Genomic_DNA"/>
</dbReference>
<dbReference type="AlphaFoldDB" id="A0A371CNU0"/>
<evidence type="ECO:0008006" key="3">
    <source>
        <dbReference type="Google" id="ProtNLM"/>
    </source>
</evidence>
<name>A0A371CNU0_9APHY</name>
<sequence>MPRLNSINVSLGCAEIHGIRSDVAEALFSAPQVRDVHISLYLFCPRQSFSPDSLHDIPPLRSFQYTKNPRHLPPRAYPSELEAITIVVNKLPASLEVLKLPSETTPLHDMSRLDWPRLHHLTLHGDTPTQSPIPIIAIICRMPRLCILTLELVILPGMSRQCIWPPDWTVGDPLPQIEDLRVTHPHPNDLLYTRLPTSPVEVASSLCIRAASNPVRVVNATPHPPQAGGIPPPQVD</sequence>
<gene>
    <name evidence="1" type="ORF">OH76DRAFT_1489082</name>
</gene>
<reference evidence="1 2" key="1">
    <citation type="journal article" date="2018" name="Biotechnol. Biofuels">
        <title>Integrative visual omics of the white-rot fungus Polyporus brumalis exposes the biotechnological potential of its oxidative enzymes for delignifying raw plant biomass.</title>
        <authorList>
            <person name="Miyauchi S."/>
            <person name="Rancon A."/>
            <person name="Drula E."/>
            <person name="Hage H."/>
            <person name="Chaduli D."/>
            <person name="Favel A."/>
            <person name="Grisel S."/>
            <person name="Henrissat B."/>
            <person name="Herpoel-Gimbert I."/>
            <person name="Ruiz-Duenas F.J."/>
            <person name="Chevret D."/>
            <person name="Hainaut M."/>
            <person name="Lin J."/>
            <person name="Wang M."/>
            <person name="Pangilinan J."/>
            <person name="Lipzen A."/>
            <person name="Lesage-Meessen L."/>
            <person name="Navarro D."/>
            <person name="Riley R."/>
            <person name="Grigoriev I.V."/>
            <person name="Zhou S."/>
            <person name="Raouche S."/>
            <person name="Rosso M.N."/>
        </authorList>
    </citation>
    <scope>NUCLEOTIDE SEQUENCE [LARGE SCALE GENOMIC DNA]</scope>
    <source>
        <strain evidence="1 2">BRFM 1820</strain>
    </source>
</reference>
<keyword evidence="2" id="KW-1185">Reference proteome</keyword>